<sequence length="422" mass="46516">MSSTPKLSHEAEDVLEFLNSLPDADKKNAKANTGTPNADNSDIMDFLDELEASDVKKNKKATDKTDSNKKTEKAEAKEESTTPDNKSDTTQTEQTTPSHATDDSHAADEDNDQEVEQDEEIDTLPDPIASISNWWSSSGSATVSYFWSNAQEIGKKAQEEAGRLATQAKIDEQLKKLQSLHLDEETKKKIIAAGDDMDPGRALDFFTQNISNVFNSMMSTDEVLKIRASHDLENYYVETIISKSFKKVMKQVQGGIAIDLVTDTAKDHNKRNLNIFEGKAIDGEKLALANLETAIKDAGAGKAEEGVRSSNLFISIVAIQPFSKDKESDESTITIDSTSASSFHFLIVLKDTTNDISIITKSQAFPLKWATWLDGSDAEKDEDEDDEGVDPSQWVKGWVYDGLALSFGVLAQSYVVKRMGYD</sequence>
<name>A0A061B5J9_CYBFA</name>
<dbReference type="PANTHER" id="PTHR28265:SF1">
    <property type="entry name" value="MAINTENANCE OF TELOMERE CAPPING PROTEIN 1"/>
    <property type="match status" value="1"/>
</dbReference>
<evidence type="ECO:0000256" key="1">
    <source>
        <dbReference type="SAM" id="MobiDB-lite"/>
    </source>
</evidence>
<dbReference type="OrthoDB" id="5594977at2759"/>
<feature type="compositionally biased region" description="Polar residues" evidence="1">
    <location>
        <begin position="30"/>
        <end position="40"/>
    </location>
</feature>
<organism evidence="2">
    <name type="scientific">Cyberlindnera fabianii</name>
    <name type="common">Yeast</name>
    <name type="synonym">Hansenula fabianii</name>
    <dbReference type="NCBI Taxonomy" id="36022"/>
    <lineage>
        <taxon>Eukaryota</taxon>
        <taxon>Fungi</taxon>
        <taxon>Dikarya</taxon>
        <taxon>Ascomycota</taxon>
        <taxon>Saccharomycotina</taxon>
        <taxon>Saccharomycetes</taxon>
        <taxon>Phaffomycetales</taxon>
        <taxon>Phaffomycetaceae</taxon>
        <taxon>Cyberlindnera</taxon>
    </lineage>
</organism>
<dbReference type="PANTHER" id="PTHR28265">
    <property type="entry name" value="MAINTENANCE OF TELOMERE CAPPING PROTEIN 1"/>
    <property type="match status" value="1"/>
</dbReference>
<dbReference type="Pfam" id="PF10310">
    <property type="entry name" value="DUF5427"/>
    <property type="match status" value="1"/>
</dbReference>
<feature type="region of interest" description="Disordered" evidence="1">
    <location>
        <begin position="1"/>
        <end position="125"/>
    </location>
</feature>
<gene>
    <name evidence="2" type="ORF">CYFA0S_17e00430g</name>
</gene>
<evidence type="ECO:0000313" key="2">
    <source>
        <dbReference type="EMBL" id="CDR45227.1"/>
    </source>
</evidence>
<protein>
    <submittedName>
        <fullName evidence="2">CYFA0S17e00430g1_1</fullName>
    </submittedName>
</protein>
<accession>A0A061B5J9</accession>
<dbReference type="VEuPathDB" id="FungiDB:BON22_1465"/>
<dbReference type="InterPro" id="IPR018814">
    <property type="entry name" value="DUF5427"/>
</dbReference>
<feature type="compositionally biased region" description="Basic and acidic residues" evidence="1">
    <location>
        <begin position="53"/>
        <end position="80"/>
    </location>
</feature>
<dbReference type="PhylomeDB" id="A0A061B5J9"/>
<feature type="compositionally biased region" description="Polar residues" evidence="1">
    <location>
        <begin position="88"/>
        <end position="99"/>
    </location>
</feature>
<feature type="compositionally biased region" description="Acidic residues" evidence="1">
    <location>
        <begin position="109"/>
        <end position="123"/>
    </location>
</feature>
<proteinExistence type="predicted"/>
<reference evidence="2" key="1">
    <citation type="journal article" date="2014" name="Genome Announc.">
        <title>Genome sequence of the yeast Cyberlindnera fabianii (Hansenula fabianii).</title>
        <authorList>
            <person name="Freel K.C."/>
            <person name="Sarilar V."/>
            <person name="Neuveglise C."/>
            <person name="Devillers H."/>
            <person name="Friedrich A."/>
            <person name="Schacherer J."/>
        </authorList>
    </citation>
    <scope>NUCLEOTIDE SEQUENCE</scope>
    <source>
        <strain evidence="2">YJS4271</strain>
    </source>
</reference>
<dbReference type="EMBL" id="LK052902">
    <property type="protein sequence ID" value="CDR45227.1"/>
    <property type="molecule type" value="Genomic_DNA"/>
</dbReference>
<dbReference type="AlphaFoldDB" id="A0A061B5J9"/>